<reference evidence="1" key="2">
    <citation type="journal article" date="2020" name="Nat. Commun.">
        <title>Large-scale genome sequencing of mycorrhizal fungi provides insights into the early evolution of symbiotic traits.</title>
        <authorList>
            <person name="Miyauchi S."/>
            <person name="Kiss E."/>
            <person name="Kuo A."/>
            <person name="Drula E."/>
            <person name="Kohler A."/>
            <person name="Sanchez-Garcia M."/>
            <person name="Morin E."/>
            <person name="Andreopoulos B."/>
            <person name="Barry K.W."/>
            <person name="Bonito G."/>
            <person name="Buee M."/>
            <person name="Carver A."/>
            <person name="Chen C."/>
            <person name="Cichocki N."/>
            <person name="Clum A."/>
            <person name="Culley D."/>
            <person name="Crous P.W."/>
            <person name="Fauchery L."/>
            <person name="Girlanda M."/>
            <person name="Hayes R.D."/>
            <person name="Keri Z."/>
            <person name="LaButti K."/>
            <person name="Lipzen A."/>
            <person name="Lombard V."/>
            <person name="Magnuson J."/>
            <person name="Maillard F."/>
            <person name="Murat C."/>
            <person name="Nolan M."/>
            <person name="Ohm R.A."/>
            <person name="Pangilinan J."/>
            <person name="Pereira M.F."/>
            <person name="Perotto S."/>
            <person name="Peter M."/>
            <person name="Pfister S."/>
            <person name="Riley R."/>
            <person name="Sitrit Y."/>
            <person name="Stielow J.B."/>
            <person name="Szollosi G."/>
            <person name="Zifcakova L."/>
            <person name="Stursova M."/>
            <person name="Spatafora J.W."/>
            <person name="Tedersoo L."/>
            <person name="Vaario L.M."/>
            <person name="Yamada A."/>
            <person name="Yan M."/>
            <person name="Wang P."/>
            <person name="Xu J."/>
            <person name="Bruns T."/>
            <person name="Baldrian P."/>
            <person name="Vilgalys R."/>
            <person name="Dunand C."/>
            <person name="Henrissat B."/>
            <person name="Grigoriev I.V."/>
            <person name="Hibbett D."/>
            <person name="Nagy L.G."/>
            <person name="Martin F.M."/>
        </authorList>
    </citation>
    <scope>NUCLEOTIDE SEQUENCE</scope>
    <source>
        <strain evidence="1">P2</strain>
    </source>
</reference>
<sequence>MRVTFGGPLKKLAACLYIEAPDVLRFYVPDLVTGFAIFAQQNDGLGAPILQVFRPSQFGEFPCEEGCSFLVLLRLAATGYIKNRFLLVHRNNRNLSEEFHTMEYRYLWASTSTVAHSLVSYTLAALFGMNPEEPRFQTSNQNNLGTRSKSSRRPSTSFQPANSTRETLPPA</sequence>
<organism evidence="1 2">
    <name type="scientific">Thelephora ganbajun</name>
    <name type="common">Ganba fungus</name>
    <dbReference type="NCBI Taxonomy" id="370292"/>
    <lineage>
        <taxon>Eukaryota</taxon>
        <taxon>Fungi</taxon>
        <taxon>Dikarya</taxon>
        <taxon>Basidiomycota</taxon>
        <taxon>Agaricomycotina</taxon>
        <taxon>Agaricomycetes</taxon>
        <taxon>Thelephorales</taxon>
        <taxon>Thelephoraceae</taxon>
        <taxon>Thelephora</taxon>
    </lineage>
</organism>
<protein>
    <submittedName>
        <fullName evidence="1">Uncharacterized protein</fullName>
    </submittedName>
</protein>
<accession>A0ACB6ZCF0</accession>
<keyword evidence="2" id="KW-1185">Reference proteome</keyword>
<comment type="caution">
    <text evidence="1">The sequence shown here is derived from an EMBL/GenBank/DDBJ whole genome shotgun (WGS) entry which is preliminary data.</text>
</comment>
<name>A0ACB6ZCF0_THEGA</name>
<dbReference type="Proteomes" id="UP000886501">
    <property type="component" value="Unassembled WGS sequence"/>
</dbReference>
<evidence type="ECO:0000313" key="2">
    <source>
        <dbReference type="Proteomes" id="UP000886501"/>
    </source>
</evidence>
<reference evidence="1" key="1">
    <citation type="submission" date="2019-10" db="EMBL/GenBank/DDBJ databases">
        <authorList>
            <consortium name="DOE Joint Genome Institute"/>
            <person name="Kuo A."/>
            <person name="Miyauchi S."/>
            <person name="Kiss E."/>
            <person name="Drula E."/>
            <person name="Kohler A."/>
            <person name="Sanchez-Garcia M."/>
            <person name="Andreopoulos B."/>
            <person name="Barry K.W."/>
            <person name="Bonito G."/>
            <person name="Buee M."/>
            <person name="Carver A."/>
            <person name="Chen C."/>
            <person name="Cichocki N."/>
            <person name="Clum A."/>
            <person name="Culley D."/>
            <person name="Crous P.W."/>
            <person name="Fauchery L."/>
            <person name="Girlanda M."/>
            <person name="Hayes R."/>
            <person name="Keri Z."/>
            <person name="Labutti K."/>
            <person name="Lipzen A."/>
            <person name="Lombard V."/>
            <person name="Magnuson J."/>
            <person name="Maillard F."/>
            <person name="Morin E."/>
            <person name="Murat C."/>
            <person name="Nolan M."/>
            <person name="Ohm R."/>
            <person name="Pangilinan J."/>
            <person name="Pereira M."/>
            <person name="Perotto S."/>
            <person name="Peter M."/>
            <person name="Riley R."/>
            <person name="Sitrit Y."/>
            <person name="Stielow B."/>
            <person name="Szollosi G."/>
            <person name="Zifcakova L."/>
            <person name="Stursova M."/>
            <person name="Spatafora J.W."/>
            <person name="Tedersoo L."/>
            <person name="Vaario L.-M."/>
            <person name="Yamada A."/>
            <person name="Yan M."/>
            <person name="Wang P."/>
            <person name="Xu J."/>
            <person name="Bruns T."/>
            <person name="Baldrian P."/>
            <person name="Vilgalys R."/>
            <person name="Henrissat B."/>
            <person name="Grigoriev I.V."/>
            <person name="Hibbett D."/>
            <person name="Nagy L.G."/>
            <person name="Martin F.M."/>
        </authorList>
    </citation>
    <scope>NUCLEOTIDE SEQUENCE</scope>
    <source>
        <strain evidence="1">P2</strain>
    </source>
</reference>
<proteinExistence type="predicted"/>
<evidence type="ECO:0000313" key="1">
    <source>
        <dbReference type="EMBL" id="KAF9647237.1"/>
    </source>
</evidence>
<gene>
    <name evidence="1" type="ORF">BDM02DRAFT_3117367</name>
</gene>
<dbReference type="EMBL" id="MU118038">
    <property type="protein sequence ID" value="KAF9647237.1"/>
    <property type="molecule type" value="Genomic_DNA"/>
</dbReference>